<dbReference type="Gramene" id="OGLUM02G09280.1">
    <property type="protein sequence ID" value="OGLUM02G09280.1"/>
    <property type="gene ID" value="OGLUM02G09280"/>
</dbReference>
<accession>A0A0D9YPG5</accession>
<dbReference type="HOGENOM" id="CLU_1071089_0_0_1"/>
<keyword evidence="3" id="KW-1185">Reference proteome</keyword>
<name>A0A0D9YPG5_9ORYZ</name>
<sequence length="260" mass="27778">MSVSPTLSLPTRRAPPPLSLRPSLLPPRHSSSADKRTQRGRRAATSGAKGRGRRPALPDVACGGRDKTCKALGGPPRGDVGVEVALGEWELEGAAEELFTHKPPPQVQQLPELNYSNELSVGSGNDGHTKDVDVTTPGGGTLTGRSHPSGGGDGGYGEGDRSYGGISKNNSGGGGCACSKCLLPLAHPNCFPVAHTSFMSWRDESRPKIVNNLRRGHLAKWSLLQPSQCERSTTIECLIAKLRPRARWLQPLRKRQPYGE</sequence>
<organism evidence="2">
    <name type="scientific">Oryza glumipatula</name>
    <dbReference type="NCBI Taxonomy" id="40148"/>
    <lineage>
        <taxon>Eukaryota</taxon>
        <taxon>Viridiplantae</taxon>
        <taxon>Streptophyta</taxon>
        <taxon>Embryophyta</taxon>
        <taxon>Tracheophyta</taxon>
        <taxon>Spermatophyta</taxon>
        <taxon>Magnoliopsida</taxon>
        <taxon>Liliopsida</taxon>
        <taxon>Poales</taxon>
        <taxon>Poaceae</taxon>
        <taxon>BOP clade</taxon>
        <taxon>Oryzoideae</taxon>
        <taxon>Oryzeae</taxon>
        <taxon>Oryzinae</taxon>
        <taxon>Oryza</taxon>
    </lineage>
</organism>
<feature type="region of interest" description="Disordered" evidence="1">
    <location>
        <begin position="121"/>
        <end position="162"/>
    </location>
</feature>
<protein>
    <submittedName>
        <fullName evidence="2">Uncharacterized protein</fullName>
    </submittedName>
</protein>
<evidence type="ECO:0000313" key="3">
    <source>
        <dbReference type="Proteomes" id="UP000026961"/>
    </source>
</evidence>
<evidence type="ECO:0000313" key="2">
    <source>
        <dbReference type="EnsemblPlants" id="OGLUM02G09280.1"/>
    </source>
</evidence>
<dbReference type="EnsemblPlants" id="OGLUM02G09280.1">
    <property type="protein sequence ID" value="OGLUM02G09280.1"/>
    <property type="gene ID" value="OGLUM02G09280"/>
</dbReference>
<reference evidence="2" key="2">
    <citation type="submission" date="2018-05" db="EMBL/GenBank/DDBJ databases">
        <title>OgluRS3 (Oryza glumaepatula Reference Sequence Version 3).</title>
        <authorList>
            <person name="Zhang J."/>
            <person name="Kudrna D."/>
            <person name="Lee S."/>
            <person name="Talag J."/>
            <person name="Welchert J."/>
            <person name="Wing R.A."/>
        </authorList>
    </citation>
    <scope>NUCLEOTIDE SEQUENCE [LARGE SCALE GENOMIC DNA]</scope>
</reference>
<proteinExistence type="predicted"/>
<feature type="region of interest" description="Disordered" evidence="1">
    <location>
        <begin position="1"/>
        <end position="74"/>
    </location>
</feature>
<reference evidence="2" key="1">
    <citation type="submission" date="2015-04" db="UniProtKB">
        <authorList>
            <consortium name="EnsemblPlants"/>
        </authorList>
    </citation>
    <scope>IDENTIFICATION</scope>
</reference>
<evidence type="ECO:0000256" key="1">
    <source>
        <dbReference type="SAM" id="MobiDB-lite"/>
    </source>
</evidence>
<dbReference type="Proteomes" id="UP000026961">
    <property type="component" value="Chromosome 2"/>
</dbReference>
<dbReference type="AlphaFoldDB" id="A0A0D9YPG5"/>
<feature type="compositionally biased region" description="Low complexity" evidence="1">
    <location>
        <begin position="20"/>
        <end position="30"/>
    </location>
</feature>
<feature type="compositionally biased region" description="Low complexity" evidence="1">
    <location>
        <begin position="1"/>
        <end position="12"/>
    </location>
</feature>